<evidence type="ECO:0000256" key="2">
    <source>
        <dbReference type="ARBA" id="ARBA00010791"/>
    </source>
</evidence>
<keyword evidence="4" id="KW-0723">Serine/threonine-protein kinase</keyword>
<comment type="caution">
    <text evidence="15">The sequence shown here is derived from an EMBL/GenBank/DDBJ whole genome shotgun (WGS) entry which is preliminary data.</text>
</comment>
<dbReference type="PROSITE" id="PS00107">
    <property type="entry name" value="PROTEIN_KINASE_ATP"/>
    <property type="match status" value="1"/>
</dbReference>
<gene>
    <name evidence="15" type="ORF">MKK02DRAFT_23202</name>
</gene>
<dbReference type="GO" id="GO:0004674">
    <property type="term" value="F:protein serine/threonine kinase activity"/>
    <property type="evidence" value="ECO:0007669"/>
    <property type="project" value="UniProtKB-KW"/>
</dbReference>
<evidence type="ECO:0000259" key="14">
    <source>
        <dbReference type="PROSITE" id="PS50011"/>
    </source>
</evidence>
<evidence type="ECO:0000313" key="15">
    <source>
        <dbReference type="EMBL" id="KAI9638311.1"/>
    </source>
</evidence>
<evidence type="ECO:0000313" key="16">
    <source>
        <dbReference type="Proteomes" id="UP001164286"/>
    </source>
</evidence>
<dbReference type="SMART" id="SM00220">
    <property type="entry name" value="S_TKc"/>
    <property type="match status" value="1"/>
</dbReference>
<dbReference type="InterPro" id="IPR011009">
    <property type="entry name" value="Kinase-like_dom_sf"/>
</dbReference>
<evidence type="ECO:0000256" key="3">
    <source>
        <dbReference type="ARBA" id="ARBA00012513"/>
    </source>
</evidence>
<keyword evidence="5" id="KW-0597">Phosphoprotein</keyword>
<dbReference type="Proteomes" id="UP001164286">
    <property type="component" value="Unassembled WGS sequence"/>
</dbReference>
<feature type="region of interest" description="Disordered" evidence="13">
    <location>
        <begin position="409"/>
        <end position="546"/>
    </location>
</feature>
<organism evidence="15 16">
    <name type="scientific">Dioszegia hungarica</name>
    <dbReference type="NCBI Taxonomy" id="4972"/>
    <lineage>
        <taxon>Eukaryota</taxon>
        <taxon>Fungi</taxon>
        <taxon>Dikarya</taxon>
        <taxon>Basidiomycota</taxon>
        <taxon>Agaricomycotina</taxon>
        <taxon>Tremellomycetes</taxon>
        <taxon>Tremellales</taxon>
        <taxon>Bulleribasidiaceae</taxon>
        <taxon>Dioszegia</taxon>
    </lineage>
</organism>
<reference evidence="15" key="1">
    <citation type="journal article" date="2022" name="G3 (Bethesda)">
        <title>High quality genome of the basidiomycete yeast Dioszegia hungarica PDD-24b-2 isolated from cloud water.</title>
        <authorList>
            <person name="Jarrige D."/>
            <person name="Haridas S."/>
            <person name="Bleykasten-Grosshans C."/>
            <person name="Joly M."/>
            <person name="Nadalig T."/>
            <person name="Sancelme M."/>
            <person name="Vuilleumier S."/>
            <person name="Grigoriev I.V."/>
            <person name="Amato P."/>
            <person name="Bringel F."/>
        </authorList>
    </citation>
    <scope>NUCLEOTIDE SEQUENCE</scope>
    <source>
        <strain evidence="15">PDD-24b-2</strain>
    </source>
</reference>
<feature type="compositionally biased region" description="Basic and acidic residues" evidence="13">
    <location>
        <begin position="422"/>
        <end position="431"/>
    </location>
</feature>
<feature type="compositionally biased region" description="Basic and acidic residues" evidence="13">
    <location>
        <begin position="453"/>
        <end position="462"/>
    </location>
</feature>
<evidence type="ECO:0000256" key="6">
    <source>
        <dbReference type="ARBA" id="ARBA00022679"/>
    </source>
</evidence>
<evidence type="ECO:0000256" key="7">
    <source>
        <dbReference type="ARBA" id="ARBA00022741"/>
    </source>
</evidence>
<accession>A0AA38LY37</accession>
<dbReference type="EMBL" id="JAKWFO010000003">
    <property type="protein sequence ID" value="KAI9638311.1"/>
    <property type="molecule type" value="Genomic_DNA"/>
</dbReference>
<dbReference type="GO" id="GO:0005524">
    <property type="term" value="F:ATP binding"/>
    <property type="evidence" value="ECO:0007669"/>
    <property type="project" value="UniProtKB-UniRule"/>
</dbReference>
<keyword evidence="16" id="KW-1185">Reference proteome</keyword>
<dbReference type="RefSeq" id="XP_052948088.1">
    <property type="nucleotide sequence ID" value="XM_053086688.1"/>
</dbReference>
<dbReference type="GO" id="GO:0005940">
    <property type="term" value="C:septin ring"/>
    <property type="evidence" value="ECO:0007669"/>
    <property type="project" value="UniProtKB-ARBA"/>
</dbReference>
<keyword evidence="7 12" id="KW-0547">Nucleotide-binding</keyword>
<dbReference type="PROSITE" id="PS50011">
    <property type="entry name" value="PROTEIN_KINASE_DOM"/>
    <property type="match status" value="1"/>
</dbReference>
<feature type="compositionally biased region" description="Low complexity" evidence="13">
    <location>
        <begin position="494"/>
        <end position="504"/>
    </location>
</feature>
<evidence type="ECO:0000256" key="1">
    <source>
        <dbReference type="ARBA" id="ARBA00004266"/>
    </source>
</evidence>
<evidence type="ECO:0000256" key="9">
    <source>
        <dbReference type="ARBA" id="ARBA00022840"/>
    </source>
</evidence>
<evidence type="ECO:0000256" key="11">
    <source>
        <dbReference type="ARBA" id="ARBA00048679"/>
    </source>
</evidence>
<dbReference type="PANTHER" id="PTHR24346:SF110">
    <property type="entry name" value="NON-SPECIFIC SERINE_THREONINE PROTEIN KINASE"/>
    <property type="match status" value="1"/>
</dbReference>
<dbReference type="PROSITE" id="PS00108">
    <property type="entry name" value="PROTEIN_KINASE_ST"/>
    <property type="match status" value="1"/>
</dbReference>
<feature type="region of interest" description="Disordered" evidence="13">
    <location>
        <begin position="1"/>
        <end position="62"/>
    </location>
</feature>
<dbReference type="FunFam" id="1.10.510.10:FF:000394">
    <property type="entry name" value="Serine/threonine-protein kinase HSL1"/>
    <property type="match status" value="1"/>
</dbReference>
<dbReference type="SUPFAM" id="SSF56112">
    <property type="entry name" value="Protein kinase-like (PK-like)"/>
    <property type="match status" value="1"/>
</dbReference>
<dbReference type="InterPro" id="IPR008271">
    <property type="entry name" value="Ser/Thr_kinase_AS"/>
</dbReference>
<dbReference type="GO" id="GO:0035556">
    <property type="term" value="P:intracellular signal transduction"/>
    <property type="evidence" value="ECO:0007669"/>
    <property type="project" value="TreeGrafter"/>
</dbReference>
<evidence type="ECO:0000256" key="5">
    <source>
        <dbReference type="ARBA" id="ARBA00022553"/>
    </source>
</evidence>
<dbReference type="PANTHER" id="PTHR24346">
    <property type="entry name" value="MAP/MICROTUBULE AFFINITY-REGULATING KINASE"/>
    <property type="match status" value="1"/>
</dbReference>
<feature type="region of interest" description="Disordered" evidence="13">
    <location>
        <begin position="762"/>
        <end position="805"/>
    </location>
</feature>
<proteinExistence type="inferred from homology"/>
<keyword evidence="9 12" id="KW-0067">ATP-binding</keyword>
<dbReference type="AlphaFoldDB" id="A0AA38LY37"/>
<dbReference type="Gene3D" id="1.10.510.10">
    <property type="entry name" value="Transferase(Phosphotransferase) domain 1"/>
    <property type="match status" value="1"/>
</dbReference>
<feature type="domain" description="Protein kinase" evidence="14">
    <location>
        <begin position="60"/>
        <end position="325"/>
    </location>
</feature>
<evidence type="ECO:0000256" key="4">
    <source>
        <dbReference type="ARBA" id="ARBA00022527"/>
    </source>
</evidence>
<evidence type="ECO:0000256" key="12">
    <source>
        <dbReference type="PROSITE-ProRule" id="PRU10141"/>
    </source>
</evidence>
<dbReference type="Pfam" id="PF00069">
    <property type="entry name" value="Pkinase"/>
    <property type="match status" value="1"/>
</dbReference>
<dbReference type="CDD" id="cd14081">
    <property type="entry name" value="STKc_BRSK1_2"/>
    <property type="match status" value="1"/>
</dbReference>
<keyword evidence="6" id="KW-0808">Transferase</keyword>
<keyword evidence="8" id="KW-0418">Kinase</keyword>
<dbReference type="InterPro" id="IPR017441">
    <property type="entry name" value="Protein_kinase_ATP_BS"/>
</dbReference>
<name>A0AA38LY37_9TREE</name>
<comment type="catalytic activity">
    <reaction evidence="10">
        <text>L-threonyl-[protein] + ATP = O-phospho-L-threonyl-[protein] + ADP + H(+)</text>
        <dbReference type="Rhea" id="RHEA:46608"/>
        <dbReference type="Rhea" id="RHEA-COMP:11060"/>
        <dbReference type="Rhea" id="RHEA-COMP:11605"/>
        <dbReference type="ChEBI" id="CHEBI:15378"/>
        <dbReference type="ChEBI" id="CHEBI:30013"/>
        <dbReference type="ChEBI" id="CHEBI:30616"/>
        <dbReference type="ChEBI" id="CHEBI:61977"/>
        <dbReference type="ChEBI" id="CHEBI:456216"/>
        <dbReference type="EC" id="2.7.11.1"/>
    </reaction>
</comment>
<feature type="region of interest" description="Disordered" evidence="13">
    <location>
        <begin position="580"/>
        <end position="610"/>
    </location>
</feature>
<evidence type="ECO:0000256" key="10">
    <source>
        <dbReference type="ARBA" id="ARBA00047899"/>
    </source>
</evidence>
<dbReference type="GeneID" id="77725889"/>
<feature type="compositionally biased region" description="Low complexity" evidence="13">
    <location>
        <begin position="772"/>
        <end position="788"/>
    </location>
</feature>
<dbReference type="EC" id="2.7.11.1" evidence="3"/>
<comment type="similarity">
    <text evidence="2">Belongs to the protein kinase superfamily. CAMK Ser/Thr protein kinase family. NIM1 subfamily.</text>
</comment>
<evidence type="ECO:0000256" key="8">
    <source>
        <dbReference type="ARBA" id="ARBA00022777"/>
    </source>
</evidence>
<feature type="binding site" evidence="12">
    <location>
        <position position="89"/>
    </location>
    <ligand>
        <name>ATP</name>
        <dbReference type="ChEBI" id="CHEBI:30616"/>
    </ligand>
</feature>
<dbReference type="GO" id="GO:0005935">
    <property type="term" value="C:cellular bud neck"/>
    <property type="evidence" value="ECO:0007669"/>
    <property type="project" value="UniProtKB-SubCell"/>
</dbReference>
<comment type="subcellular location">
    <subcellularLocation>
        <location evidence="1">Bud neck</location>
    </subcellularLocation>
</comment>
<sequence>MPQPAPNTPKNGSRDLPPTPSPPRARTHKKGQTRFEKETAATGGKSAADHPGDPKIIGPWRIGKTIGKGASGRVKIAKHNRNGQFAAVKIIPKHALLMASRNSIKDAAGKQEKAILGIEREIVIMKLVDHPNVMCLYDVWETSKELYLVLEYVEGGELFDYLVSQGRLHADEASRYFQQIIAGVDYCHRFNICHRDLKPENLLLDSEGNIKIADFGMAALEPSGRLLETSCGSPHYASPEIVMGVSYHGAASDIWSCGVILFALLTGRLPFDDENIRVLLQKVKNGRFSIPSDLPPDARDLIARMLVVDPTKRITMPEIMIHPFFQRRQSTDSGRIVRTVDTPKLEEVARPVKSESEIDKDILRNLRTLWSGCSEEKMIRALLTHEKNMEKAFYFLLLQYRNKNLENYNAEAESPQKKRIKEHSSSRGERRVHSRRGSVSAVVPTHVKKPHREHREKDKENITPKTASRPAPPAPGKSPMTPSRRNVIGPRPPSRGASPAASPHPDAPTKSTIRLVQQREVTEADSPRTPAQPVVQPANPMSPTPATYAVNPRLPKILVQVPTPQNDTPLAAGLGLNMPVQPSQPSTPSPAPAAERAAATGMTGSPPIGSISVPKVQDAALQKFFHDIAEQLQLIGSAMVPDQLLSPTGSPYLGTPHLTSIPGSPLIVGPSHDAKHSWFSNLFSWKPATFTLISADDCASSRAECVKLLESFGASVVVEDADGWGILKCRVDEIRDISGIIVSKQVRFRIEFLPHSTWTTAAPRSPRIERQGSYTGSSSGSASASTTAPPSPRSTLNTGRNRDSHQQITTSMTMVQEKGALSAFRAVYGRLRAEWRLDSLKSPAMGGAGSRFASPMPSPIMGQEAQMVWT</sequence>
<evidence type="ECO:0000256" key="13">
    <source>
        <dbReference type="SAM" id="MobiDB-lite"/>
    </source>
</evidence>
<dbReference type="InterPro" id="IPR000719">
    <property type="entry name" value="Prot_kinase_dom"/>
</dbReference>
<comment type="catalytic activity">
    <reaction evidence="11">
        <text>L-seryl-[protein] + ATP = O-phospho-L-seryl-[protein] + ADP + H(+)</text>
        <dbReference type="Rhea" id="RHEA:17989"/>
        <dbReference type="Rhea" id="RHEA-COMP:9863"/>
        <dbReference type="Rhea" id="RHEA-COMP:11604"/>
        <dbReference type="ChEBI" id="CHEBI:15378"/>
        <dbReference type="ChEBI" id="CHEBI:29999"/>
        <dbReference type="ChEBI" id="CHEBI:30616"/>
        <dbReference type="ChEBI" id="CHEBI:83421"/>
        <dbReference type="ChEBI" id="CHEBI:456216"/>
        <dbReference type="EC" id="2.7.11.1"/>
    </reaction>
</comment>
<protein>
    <recommendedName>
        <fullName evidence="3">non-specific serine/threonine protein kinase</fullName>
        <ecNumber evidence="3">2.7.11.1</ecNumber>
    </recommendedName>
</protein>